<gene>
    <name evidence="3" type="ORF">DFA_02490</name>
</gene>
<evidence type="ECO:0000313" key="4">
    <source>
        <dbReference type="Proteomes" id="UP000007797"/>
    </source>
</evidence>
<dbReference type="AlphaFoldDB" id="F4Q071"/>
<feature type="compositionally biased region" description="Low complexity" evidence="1">
    <location>
        <begin position="253"/>
        <end position="265"/>
    </location>
</feature>
<protein>
    <recommendedName>
        <fullName evidence="2">FHA domain-containing protein</fullName>
    </recommendedName>
</protein>
<feature type="compositionally biased region" description="Pro residues" evidence="1">
    <location>
        <begin position="25"/>
        <end position="36"/>
    </location>
</feature>
<dbReference type="SUPFAM" id="SSF49879">
    <property type="entry name" value="SMAD/FHA domain"/>
    <property type="match status" value="1"/>
</dbReference>
<sequence>MNDHLQVTNTSTITETTKDNTIDPLPHPPSSPPPPQSTTTTTTTTNKNDKLLSMAPPPTRLLNNNNNKQVVKEIAPNTIQSDKKSQHTFATPSILTMTTTTTTATVITHQPPNNNNNNNVELIYKEPSWSKSPKEHSPSSDLFQLEEIKGGTIIDNIDINDKAFHLVGRLPICDIIMDNPSISRQHAVIQHRPEDNQLLLYDLNSTHGTFINKKKCNPNHYLAIKDGDFIKFGESSRIFVVINHSLLLKQKQQQQQKQKQQSSSKTESFVKYYNSSSSSSSSDNEEGNRQKILASRKSGWGSDDRFDAKEEEGDEEEGKGFNQSNSAVQYDKDNYDYDDSDDFYDRTNKKKSTNQQNKMPTNTAAAGNLKQLLYTQLVTKMESLKEEEEDSLDKFMNDNQQSMTKIVQQQLTSQIIDVDNQMNSLQKEIQSRPESKLCSLPPTTTTSATTTTTNLQAHPQQEEEKNQLKRDHHDGKEDGTNNLDTDQPKQDPPKRIKVENGNKESRTYPLLVRQPTKVASTFENEENEVVDLIERENQLSASDTLKSKLGY</sequence>
<dbReference type="InterPro" id="IPR000253">
    <property type="entry name" value="FHA_dom"/>
</dbReference>
<feature type="region of interest" description="Disordered" evidence="1">
    <location>
        <begin position="1"/>
        <end position="64"/>
    </location>
</feature>
<feature type="compositionally biased region" description="Basic and acidic residues" evidence="1">
    <location>
        <begin position="486"/>
        <end position="506"/>
    </location>
</feature>
<reference evidence="4" key="1">
    <citation type="journal article" date="2011" name="Genome Res.">
        <title>Phylogeny-wide analysis of social amoeba genomes highlights ancient origins for complex intercellular communication.</title>
        <authorList>
            <person name="Heidel A.J."/>
            <person name="Lawal H.M."/>
            <person name="Felder M."/>
            <person name="Schilde C."/>
            <person name="Helps N.R."/>
            <person name="Tunggal B."/>
            <person name="Rivero F."/>
            <person name="John U."/>
            <person name="Schleicher M."/>
            <person name="Eichinger L."/>
            <person name="Platzer M."/>
            <person name="Noegel A.A."/>
            <person name="Schaap P."/>
            <person name="Gloeckner G."/>
        </authorList>
    </citation>
    <scope>NUCLEOTIDE SEQUENCE [LARGE SCALE GENOMIC DNA]</scope>
    <source>
        <strain evidence="4">SH3</strain>
    </source>
</reference>
<evidence type="ECO:0000256" key="1">
    <source>
        <dbReference type="SAM" id="MobiDB-lite"/>
    </source>
</evidence>
<keyword evidence="4" id="KW-1185">Reference proteome</keyword>
<evidence type="ECO:0000313" key="3">
    <source>
        <dbReference type="EMBL" id="EGG18751.1"/>
    </source>
</evidence>
<accession>F4Q071</accession>
<dbReference type="PROSITE" id="PS50006">
    <property type="entry name" value="FHA_DOMAIN"/>
    <property type="match status" value="1"/>
</dbReference>
<dbReference type="EMBL" id="GL883017">
    <property type="protein sequence ID" value="EGG18751.1"/>
    <property type="molecule type" value="Genomic_DNA"/>
</dbReference>
<dbReference type="GeneID" id="14870852"/>
<dbReference type="OrthoDB" id="444265at2759"/>
<dbReference type="OMA" id="IYKEPEW"/>
<dbReference type="KEGG" id="dfa:DFA_02490"/>
<proteinExistence type="predicted"/>
<feature type="compositionally biased region" description="Basic and acidic residues" evidence="1">
    <location>
        <begin position="460"/>
        <end position="479"/>
    </location>
</feature>
<dbReference type="Pfam" id="PF00498">
    <property type="entry name" value="FHA"/>
    <property type="match status" value="1"/>
</dbReference>
<feature type="region of interest" description="Disordered" evidence="1">
    <location>
        <begin position="426"/>
        <end position="512"/>
    </location>
</feature>
<dbReference type="PANTHER" id="PTHR23308">
    <property type="entry name" value="NUCLEAR INHIBITOR OF PROTEIN PHOSPHATASE-1"/>
    <property type="match status" value="1"/>
</dbReference>
<feature type="compositionally biased region" description="Low complexity" evidence="1">
    <location>
        <begin position="443"/>
        <end position="453"/>
    </location>
</feature>
<organism evidence="3 4">
    <name type="scientific">Cavenderia fasciculata</name>
    <name type="common">Slime mold</name>
    <name type="synonym">Dictyostelium fasciculatum</name>
    <dbReference type="NCBI Taxonomy" id="261658"/>
    <lineage>
        <taxon>Eukaryota</taxon>
        <taxon>Amoebozoa</taxon>
        <taxon>Evosea</taxon>
        <taxon>Eumycetozoa</taxon>
        <taxon>Dictyostelia</taxon>
        <taxon>Acytosteliales</taxon>
        <taxon>Cavenderiaceae</taxon>
        <taxon>Cavenderia</taxon>
    </lineage>
</organism>
<dbReference type="Gene3D" id="2.60.200.20">
    <property type="match status" value="1"/>
</dbReference>
<feature type="compositionally biased region" description="Polar residues" evidence="1">
    <location>
        <begin position="1"/>
        <end position="15"/>
    </location>
</feature>
<dbReference type="CDD" id="cd22677">
    <property type="entry name" value="FHA_Kanadaptin"/>
    <property type="match status" value="1"/>
</dbReference>
<feature type="domain" description="FHA" evidence="2">
    <location>
        <begin position="165"/>
        <end position="216"/>
    </location>
</feature>
<dbReference type="Proteomes" id="UP000007797">
    <property type="component" value="Unassembled WGS sequence"/>
</dbReference>
<dbReference type="SMART" id="SM00240">
    <property type="entry name" value="FHA"/>
    <property type="match status" value="1"/>
</dbReference>
<dbReference type="RefSeq" id="XP_004357213.1">
    <property type="nucleotide sequence ID" value="XM_004357157.1"/>
</dbReference>
<dbReference type="InterPro" id="IPR008984">
    <property type="entry name" value="SMAD_FHA_dom_sf"/>
</dbReference>
<name>F4Q071_CACFS</name>
<evidence type="ECO:0000259" key="2">
    <source>
        <dbReference type="PROSITE" id="PS50006"/>
    </source>
</evidence>
<feature type="region of interest" description="Disordered" evidence="1">
    <location>
        <begin position="253"/>
        <end position="361"/>
    </location>
</feature>
<dbReference type="InterPro" id="IPR050923">
    <property type="entry name" value="Cell_Proc_Reg/RNA_Proc"/>
</dbReference>